<evidence type="ECO:0000256" key="4">
    <source>
        <dbReference type="ARBA" id="ARBA00022525"/>
    </source>
</evidence>
<accession>A0AAN7U1I5</accession>
<feature type="signal peptide" evidence="8">
    <location>
        <begin position="1"/>
        <end position="21"/>
    </location>
</feature>
<evidence type="ECO:0000313" key="10">
    <source>
        <dbReference type="Proteomes" id="UP001344447"/>
    </source>
</evidence>
<dbReference type="NCBIfam" id="TIGR01376">
    <property type="entry name" value="POMP_repeat"/>
    <property type="match status" value="1"/>
</dbReference>
<reference evidence="9 10" key="1">
    <citation type="submission" date="2023-11" db="EMBL/GenBank/DDBJ databases">
        <title>Dfirmibasis_genome.</title>
        <authorList>
            <person name="Edelbroek B."/>
            <person name="Kjellin J."/>
            <person name="Jerlstrom-Hultqvist J."/>
            <person name="Soderbom F."/>
        </authorList>
    </citation>
    <scope>NUCLEOTIDE SEQUENCE [LARGE SCALE GENOMIC DNA]</scope>
    <source>
        <strain evidence="9 10">TNS-C-14</strain>
    </source>
</reference>
<evidence type="ECO:0008006" key="11">
    <source>
        <dbReference type="Google" id="ProtNLM"/>
    </source>
</evidence>
<keyword evidence="7" id="KW-0998">Cell outer membrane</keyword>
<comment type="subcellular location">
    <subcellularLocation>
        <location evidence="1">Cell envelope</location>
    </subcellularLocation>
    <subcellularLocation>
        <location evidence="2">Cell outer membrane</location>
    </subcellularLocation>
    <subcellularLocation>
        <location evidence="3">Secreted</location>
    </subcellularLocation>
</comment>
<dbReference type="Proteomes" id="UP001344447">
    <property type="component" value="Unassembled WGS sequence"/>
</dbReference>
<keyword evidence="10" id="KW-1185">Reference proteome</keyword>
<dbReference type="GO" id="GO:0005576">
    <property type="term" value="C:extracellular region"/>
    <property type="evidence" value="ECO:0007669"/>
    <property type="project" value="UniProtKB-SubCell"/>
</dbReference>
<evidence type="ECO:0000256" key="2">
    <source>
        <dbReference type="ARBA" id="ARBA00004442"/>
    </source>
</evidence>
<comment type="caution">
    <text evidence="9">The sequence shown here is derived from an EMBL/GenBank/DDBJ whole genome shotgun (WGS) entry which is preliminary data.</text>
</comment>
<keyword evidence="4" id="KW-0964">Secreted</keyword>
<dbReference type="SUPFAM" id="SSF51126">
    <property type="entry name" value="Pectin lyase-like"/>
    <property type="match status" value="1"/>
</dbReference>
<dbReference type="EMBL" id="JAVFKY010000003">
    <property type="protein sequence ID" value="KAK5579313.1"/>
    <property type="molecule type" value="Genomic_DNA"/>
</dbReference>
<protein>
    <recommendedName>
        <fullName evidence="11">Right handed beta helix domain-containing protein</fullName>
    </recommendedName>
</protein>
<dbReference type="Pfam" id="PF02415">
    <property type="entry name" value="Chlam_PMP"/>
    <property type="match status" value="2"/>
</dbReference>
<evidence type="ECO:0000256" key="8">
    <source>
        <dbReference type="SAM" id="SignalP"/>
    </source>
</evidence>
<evidence type="ECO:0000256" key="5">
    <source>
        <dbReference type="ARBA" id="ARBA00022729"/>
    </source>
</evidence>
<evidence type="ECO:0000256" key="6">
    <source>
        <dbReference type="ARBA" id="ARBA00023136"/>
    </source>
</evidence>
<organism evidence="9 10">
    <name type="scientific">Dictyostelium firmibasis</name>
    <dbReference type="NCBI Taxonomy" id="79012"/>
    <lineage>
        <taxon>Eukaryota</taxon>
        <taxon>Amoebozoa</taxon>
        <taxon>Evosea</taxon>
        <taxon>Eumycetozoa</taxon>
        <taxon>Dictyostelia</taxon>
        <taxon>Dictyosteliales</taxon>
        <taxon>Dictyosteliaceae</taxon>
        <taxon>Dictyostelium</taxon>
    </lineage>
</organism>
<feature type="chain" id="PRO_5043047342" description="Right handed beta helix domain-containing protein" evidence="8">
    <location>
        <begin position="22"/>
        <end position="374"/>
    </location>
</feature>
<keyword evidence="6" id="KW-0472">Membrane</keyword>
<evidence type="ECO:0000256" key="1">
    <source>
        <dbReference type="ARBA" id="ARBA00004196"/>
    </source>
</evidence>
<evidence type="ECO:0000256" key="7">
    <source>
        <dbReference type="ARBA" id="ARBA00023237"/>
    </source>
</evidence>
<dbReference type="PANTHER" id="PTHR32158:SF21">
    <property type="match status" value="1"/>
</dbReference>
<dbReference type="PANTHER" id="PTHR32158">
    <property type="entry name" value="RING-TYPE DOMAIN-CONTAINING PROTEIN"/>
    <property type="match status" value="1"/>
</dbReference>
<keyword evidence="5 8" id="KW-0732">Signal</keyword>
<name>A0AAN7U1I5_9MYCE</name>
<dbReference type="InterPro" id="IPR003368">
    <property type="entry name" value="POMP_repeat"/>
</dbReference>
<gene>
    <name evidence="9" type="ORF">RB653_008994</name>
</gene>
<proteinExistence type="predicted"/>
<evidence type="ECO:0000313" key="9">
    <source>
        <dbReference type="EMBL" id="KAK5579313.1"/>
    </source>
</evidence>
<evidence type="ECO:0000256" key="3">
    <source>
        <dbReference type="ARBA" id="ARBA00004613"/>
    </source>
</evidence>
<sequence>MYRLLIKILVFISIICGAVNSIGITTVIVDINKNNYYPKYGKCGTPDLTCNNIQDAIYYFNRISPNTYQQLNLLLNDGVYNNTNNFIDNKKLNATISPITFGSVNVVFDGSKGTKSQDTLFSFTDSTISITGIQFVNFQSKSSIIKSESGDIYIDQCNFKYISSKDGSIYLKNSNGLILNSIFTSNVVQQTSDSASVISFFTNYKNKFTISKCQFNDNIALNGGAIYAKNTAILTVDNPPLSTIQNTLFNGNVATGMGGALYIDNIPLIVTSNVFTNNTSPRGSIINLNNALMNITSSSFFSGTSLNYFLSTIIYTTKSILNIDKSTFDRSFSVAINCDSSTVVTQNNNLSLRLICYNCVSIIEGVQDCKGVPK</sequence>
<dbReference type="InterPro" id="IPR011050">
    <property type="entry name" value="Pectin_lyase_fold/virulence"/>
</dbReference>
<dbReference type="AlphaFoldDB" id="A0AAN7U1I5"/>